<name>A0A7X1E8Y8_9BACT</name>
<proteinExistence type="inferred from homology"/>
<comment type="similarity">
    <text evidence="1 4">Belongs to the glycerate kinase type-1 family.</text>
</comment>
<dbReference type="InterPro" id="IPR018193">
    <property type="entry name" value="Glyc_kinase_flavodox-like_fold"/>
</dbReference>
<dbReference type="PANTHER" id="PTHR21599:SF0">
    <property type="entry name" value="GLYCERATE KINASE"/>
    <property type="match status" value="1"/>
</dbReference>
<keyword evidence="6" id="KW-1185">Reference proteome</keyword>
<dbReference type="Proteomes" id="UP000526501">
    <property type="component" value="Unassembled WGS sequence"/>
</dbReference>
<dbReference type="GO" id="GO:0008887">
    <property type="term" value="F:glycerate kinase activity"/>
    <property type="evidence" value="ECO:0007669"/>
    <property type="project" value="UniProtKB-UniRule"/>
</dbReference>
<evidence type="ECO:0000313" key="5">
    <source>
        <dbReference type="EMBL" id="MBC2606801.1"/>
    </source>
</evidence>
<dbReference type="SUPFAM" id="SSF110738">
    <property type="entry name" value="Glycerate kinase I"/>
    <property type="match status" value="1"/>
</dbReference>
<gene>
    <name evidence="5" type="ORF">H5P27_12175</name>
</gene>
<dbReference type="EMBL" id="JACHVC010000012">
    <property type="protein sequence ID" value="MBC2606801.1"/>
    <property type="molecule type" value="Genomic_DNA"/>
</dbReference>
<dbReference type="Pfam" id="PF02595">
    <property type="entry name" value="Gly_kinase"/>
    <property type="match status" value="1"/>
</dbReference>
<protein>
    <submittedName>
        <fullName evidence="5">Glycerate kinase</fullName>
    </submittedName>
</protein>
<sequence length="389" mass="40791">MKKNVLLAFDKFKDALTAHEVCLAASQALQAAKPDWQISTSPLADGGDGFCDTLTQFCEGEFRQTNVTGPLGQATRARYGLVATDKISAAAAEKLDLPSSVGTLAILEFAQSSGIALVPQKDRSPWTTTSFGFGQTIAHAISEGAEAILIGLGGSATNDLAVGALQALGFRLLDKDGEELKRLPTPRNWQAISKIQAPEINASIPIRIACDVENPLLGPMGATQIFGPQKGLEPEDFNSLEAEMKRVATLLCESTQADSALFDEPGAGAAGGAAFGLMLGLGGKIVPGAELVFCWSNLYQKLEKADLVITGEGRFDASSLQGKGPGSLAKQCLDLGKDLIVLAGSLGDLNDDRLKDCSHAITPPGTPLAQALSETKANLQRTIRDLLSD</sequence>
<dbReference type="InterPro" id="IPR004381">
    <property type="entry name" value="Glycerate_kinase"/>
</dbReference>
<accession>A0A7X1E8Y8</accession>
<dbReference type="InterPro" id="IPR036129">
    <property type="entry name" value="Glycerate_kinase_sf"/>
</dbReference>
<dbReference type="PIRSF" id="PIRSF006078">
    <property type="entry name" value="GlxK"/>
    <property type="match status" value="1"/>
</dbReference>
<dbReference type="Gene3D" id="3.90.1510.10">
    <property type="entry name" value="Glycerate kinase, domain 2"/>
    <property type="match status" value="1"/>
</dbReference>
<evidence type="ECO:0000256" key="1">
    <source>
        <dbReference type="ARBA" id="ARBA00006284"/>
    </source>
</evidence>
<dbReference type="GO" id="GO:0031388">
    <property type="term" value="P:organic acid phosphorylation"/>
    <property type="evidence" value="ECO:0007669"/>
    <property type="project" value="UniProtKB-UniRule"/>
</dbReference>
<keyword evidence="2 4" id="KW-0808">Transferase</keyword>
<dbReference type="AlphaFoldDB" id="A0A7X1E8Y8"/>
<dbReference type="InterPro" id="IPR018197">
    <property type="entry name" value="Glycerate_kinase_RE-like"/>
</dbReference>
<evidence type="ECO:0000256" key="4">
    <source>
        <dbReference type="PIRNR" id="PIRNR006078"/>
    </source>
</evidence>
<evidence type="ECO:0000256" key="2">
    <source>
        <dbReference type="ARBA" id="ARBA00022679"/>
    </source>
</evidence>
<dbReference type="RefSeq" id="WP_185660672.1">
    <property type="nucleotide sequence ID" value="NZ_CAWPOO010000012.1"/>
</dbReference>
<evidence type="ECO:0000256" key="3">
    <source>
        <dbReference type="ARBA" id="ARBA00022777"/>
    </source>
</evidence>
<organism evidence="5 6">
    <name type="scientific">Pelagicoccus albus</name>
    <dbReference type="NCBI Taxonomy" id="415222"/>
    <lineage>
        <taxon>Bacteria</taxon>
        <taxon>Pseudomonadati</taxon>
        <taxon>Verrucomicrobiota</taxon>
        <taxon>Opitutia</taxon>
        <taxon>Puniceicoccales</taxon>
        <taxon>Pelagicoccaceae</taxon>
        <taxon>Pelagicoccus</taxon>
    </lineage>
</organism>
<keyword evidence="3 4" id="KW-0418">Kinase</keyword>
<dbReference type="Gene3D" id="3.40.50.10350">
    <property type="entry name" value="Glycerate kinase, domain 1"/>
    <property type="match status" value="1"/>
</dbReference>
<evidence type="ECO:0000313" key="6">
    <source>
        <dbReference type="Proteomes" id="UP000526501"/>
    </source>
</evidence>
<comment type="caution">
    <text evidence="5">The sequence shown here is derived from an EMBL/GenBank/DDBJ whole genome shotgun (WGS) entry which is preliminary data.</text>
</comment>
<dbReference type="PANTHER" id="PTHR21599">
    <property type="entry name" value="GLYCERATE KINASE"/>
    <property type="match status" value="1"/>
</dbReference>
<dbReference type="NCBIfam" id="TIGR00045">
    <property type="entry name" value="glycerate kinase"/>
    <property type="match status" value="1"/>
</dbReference>
<reference evidence="5 6" key="1">
    <citation type="submission" date="2020-07" db="EMBL/GenBank/DDBJ databases">
        <authorList>
            <person name="Feng X."/>
        </authorList>
    </citation>
    <scope>NUCLEOTIDE SEQUENCE [LARGE SCALE GENOMIC DNA]</scope>
    <source>
        <strain evidence="5 6">JCM23202</strain>
    </source>
</reference>